<name>A0A915D269_9BILA</name>
<dbReference type="Pfam" id="PF03137">
    <property type="entry name" value="OATP"/>
    <property type="match status" value="1"/>
</dbReference>
<dbReference type="Proteomes" id="UP000887574">
    <property type="component" value="Unplaced"/>
</dbReference>
<evidence type="ECO:0000313" key="3">
    <source>
        <dbReference type="WBParaSite" id="jg14767"/>
    </source>
</evidence>
<evidence type="ECO:0000313" key="2">
    <source>
        <dbReference type="Proteomes" id="UP000887574"/>
    </source>
</evidence>
<dbReference type="PANTHER" id="PTHR11388:SF151">
    <property type="entry name" value="SOLUTE CARRIER ORGANIC ANION TRANSPORTER FAMILY MEMBER"/>
    <property type="match status" value="1"/>
</dbReference>
<keyword evidence="1" id="KW-0472">Membrane</keyword>
<organism evidence="2 3">
    <name type="scientific">Ditylenchus dipsaci</name>
    <dbReference type="NCBI Taxonomy" id="166011"/>
    <lineage>
        <taxon>Eukaryota</taxon>
        <taxon>Metazoa</taxon>
        <taxon>Ecdysozoa</taxon>
        <taxon>Nematoda</taxon>
        <taxon>Chromadorea</taxon>
        <taxon>Rhabditida</taxon>
        <taxon>Tylenchina</taxon>
        <taxon>Tylenchomorpha</taxon>
        <taxon>Sphaerularioidea</taxon>
        <taxon>Anguinidae</taxon>
        <taxon>Anguininae</taxon>
        <taxon>Ditylenchus</taxon>
    </lineage>
</organism>
<sequence>MDTTNHSSSSSLNLDGAEFEAITSCPSPENQPGNLRYVFLFCLAHFLHGIGATPLFTIGVSYIDENVGPAFSSYTWESSMPLPSLGLLWFSSFQHFSSLSHGFFADGQKFASILNLDETDPKWVGAWYLGFMLVSILALLAVFPILILPKVLPESLKWHRTRLQEETMGAKKRTPECCGMPSSSKTAVIAGSMIQLDDKSASVAVAESMPALKTRSGPIWYQLWLDVRHIPIAIYRILLNGRIC</sequence>
<dbReference type="GO" id="GO:0015347">
    <property type="term" value="F:sodium-independent organic anion transmembrane transporter activity"/>
    <property type="evidence" value="ECO:0007669"/>
    <property type="project" value="TreeGrafter"/>
</dbReference>
<dbReference type="PANTHER" id="PTHR11388">
    <property type="entry name" value="ORGANIC ANION TRANSPORTER"/>
    <property type="match status" value="1"/>
</dbReference>
<proteinExistence type="predicted"/>
<dbReference type="GO" id="GO:0043252">
    <property type="term" value="P:sodium-independent organic anion transport"/>
    <property type="evidence" value="ECO:0007669"/>
    <property type="project" value="TreeGrafter"/>
</dbReference>
<dbReference type="WBParaSite" id="jg14767">
    <property type="protein sequence ID" value="jg14767"/>
    <property type="gene ID" value="jg14767"/>
</dbReference>
<dbReference type="InterPro" id="IPR004156">
    <property type="entry name" value="OATP"/>
</dbReference>
<keyword evidence="1" id="KW-0812">Transmembrane</keyword>
<accession>A0A915D269</accession>
<protein>
    <submittedName>
        <fullName evidence="3">Uncharacterized protein</fullName>
    </submittedName>
</protein>
<keyword evidence="1" id="KW-1133">Transmembrane helix</keyword>
<dbReference type="AlphaFoldDB" id="A0A915D269"/>
<reference evidence="3" key="1">
    <citation type="submission" date="2022-11" db="UniProtKB">
        <authorList>
            <consortium name="WormBaseParasite"/>
        </authorList>
    </citation>
    <scope>IDENTIFICATION</scope>
</reference>
<feature type="transmembrane region" description="Helical" evidence="1">
    <location>
        <begin position="37"/>
        <end position="63"/>
    </location>
</feature>
<feature type="transmembrane region" description="Helical" evidence="1">
    <location>
        <begin position="125"/>
        <end position="148"/>
    </location>
</feature>
<evidence type="ECO:0000256" key="1">
    <source>
        <dbReference type="SAM" id="Phobius"/>
    </source>
</evidence>
<keyword evidence="2" id="KW-1185">Reference proteome</keyword>
<dbReference type="GO" id="GO:0016323">
    <property type="term" value="C:basolateral plasma membrane"/>
    <property type="evidence" value="ECO:0007669"/>
    <property type="project" value="TreeGrafter"/>
</dbReference>